<dbReference type="STRING" id="7739.C3YE37"/>
<keyword evidence="7" id="KW-0472">Membrane</keyword>
<dbReference type="FunFam" id="2.60.40.60:FF:000033">
    <property type="entry name" value="FAT atypical cadherin 1"/>
    <property type="match status" value="1"/>
</dbReference>
<dbReference type="SMART" id="SM00112">
    <property type="entry name" value="CA"/>
    <property type="match status" value="5"/>
</dbReference>
<dbReference type="SUPFAM" id="SSF49313">
    <property type="entry name" value="Cadherin-like"/>
    <property type="match status" value="6"/>
</dbReference>
<dbReference type="GO" id="GO:0005509">
    <property type="term" value="F:calcium ion binding"/>
    <property type="evidence" value="ECO:0007669"/>
    <property type="project" value="UniProtKB-UniRule"/>
</dbReference>
<reference evidence="11" key="1">
    <citation type="journal article" date="2008" name="Nature">
        <title>The amphioxus genome and the evolution of the chordate karyotype.</title>
        <authorList>
            <consortium name="US DOE Joint Genome Institute (JGI-PGF)"/>
            <person name="Putnam N.H."/>
            <person name="Butts T."/>
            <person name="Ferrier D.E.K."/>
            <person name="Furlong R.F."/>
            <person name="Hellsten U."/>
            <person name="Kawashima T."/>
            <person name="Robinson-Rechavi M."/>
            <person name="Shoguchi E."/>
            <person name="Terry A."/>
            <person name="Yu J.-K."/>
            <person name="Benito-Gutierrez E.L."/>
            <person name="Dubchak I."/>
            <person name="Garcia-Fernandez J."/>
            <person name="Gibson-Brown J.J."/>
            <person name="Grigoriev I.V."/>
            <person name="Horton A.C."/>
            <person name="de Jong P.J."/>
            <person name="Jurka J."/>
            <person name="Kapitonov V.V."/>
            <person name="Kohara Y."/>
            <person name="Kuroki Y."/>
            <person name="Lindquist E."/>
            <person name="Lucas S."/>
            <person name="Osoegawa K."/>
            <person name="Pennacchio L.A."/>
            <person name="Salamov A.A."/>
            <person name="Satou Y."/>
            <person name="Sauka-Spengler T."/>
            <person name="Schmutz J."/>
            <person name="Shin-I T."/>
            <person name="Toyoda A."/>
            <person name="Bronner-Fraser M."/>
            <person name="Fujiyama A."/>
            <person name="Holland L.Z."/>
            <person name="Holland P.W.H."/>
            <person name="Satoh N."/>
            <person name="Rokhsar D.S."/>
        </authorList>
    </citation>
    <scope>NUCLEOTIDE SEQUENCE [LARGE SCALE GENOMIC DNA]</scope>
    <source>
        <strain evidence="11">S238N-H82</strain>
        <tissue evidence="11">Testes</tissue>
    </source>
</reference>
<dbReference type="PANTHER" id="PTHR24028">
    <property type="entry name" value="CADHERIN-87A"/>
    <property type="match status" value="1"/>
</dbReference>
<keyword evidence="5 9" id="KW-0106">Calcium</keyword>
<feature type="domain" description="Cadherin" evidence="10">
    <location>
        <begin position="230"/>
        <end position="332"/>
    </location>
</feature>
<evidence type="ECO:0000256" key="3">
    <source>
        <dbReference type="ARBA" id="ARBA00022729"/>
    </source>
</evidence>
<gene>
    <name evidence="11" type="ORF">BRAFLDRAFT_194831</name>
</gene>
<evidence type="ECO:0000256" key="5">
    <source>
        <dbReference type="ARBA" id="ARBA00022837"/>
    </source>
</evidence>
<dbReference type="InterPro" id="IPR050174">
    <property type="entry name" value="Protocadherin/Cadherin-CA"/>
</dbReference>
<dbReference type="PROSITE" id="PS00232">
    <property type="entry name" value="CADHERIN_1"/>
    <property type="match status" value="5"/>
</dbReference>
<feature type="non-terminal residue" evidence="11">
    <location>
        <position position="571"/>
    </location>
</feature>
<dbReference type="CDD" id="cd11304">
    <property type="entry name" value="Cadherin_repeat"/>
    <property type="match status" value="5"/>
</dbReference>
<organism>
    <name type="scientific">Branchiostoma floridae</name>
    <name type="common">Florida lancelet</name>
    <name type="synonym">Amphioxus</name>
    <dbReference type="NCBI Taxonomy" id="7739"/>
    <lineage>
        <taxon>Eukaryota</taxon>
        <taxon>Metazoa</taxon>
        <taxon>Chordata</taxon>
        <taxon>Cephalochordata</taxon>
        <taxon>Leptocardii</taxon>
        <taxon>Amphioxiformes</taxon>
        <taxon>Branchiostomatidae</taxon>
        <taxon>Branchiostoma</taxon>
    </lineage>
</organism>
<keyword evidence="8" id="KW-0325">Glycoprotein</keyword>
<evidence type="ECO:0000256" key="6">
    <source>
        <dbReference type="ARBA" id="ARBA00022989"/>
    </source>
</evidence>
<feature type="domain" description="Cadherin" evidence="10">
    <location>
        <begin position="125"/>
        <end position="229"/>
    </location>
</feature>
<keyword evidence="3" id="KW-0732">Signal</keyword>
<protein>
    <recommendedName>
        <fullName evidence="10">Cadherin domain-containing protein</fullName>
    </recommendedName>
</protein>
<feature type="domain" description="Cadherin" evidence="10">
    <location>
        <begin position="436"/>
        <end position="539"/>
    </location>
</feature>
<evidence type="ECO:0000256" key="9">
    <source>
        <dbReference type="PROSITE-ProRule" id="PRU00043"/>
    </source>
</evidence>
<dbReference type="FunFam" id="2.60.40.60:FF:000020">
    <property type="entry name" value="Dachsous cadherin-related 1b"/>
    <property type="match status" value="1"/>
</dbReference>
<dbReference type="FunFam" id="2.60.40.60:FF:000010">
    <property type="entry name" value="Cadherin EGF LAG seven-pass G-type receptor 3"/>
    <property type="match status" value="1"/>
</dbReference>
<feature type="non-terminal residue" evidence="11">
    <location>
        <position position="1"/>
    </location>
</feature>
<dbReference type="Pfam" id="PF00028">
    <property type="entry name" value="Cadherin"/>
    <property type="match status" value="5"/>
</dbReference>
<keyword evidence="2" id="KW-0812">Transmembrane</keyword>
<dbReference type="AlphaFoldDB" id="C3YE37"/>
<evidence type="ECO:0000313" key="11">
    <source>
        <dbReference type="EMBL" id="EEN61345.1"/>
    </source>
</evidence>
<dbReference type="InParanoid" id="C3YE37"/>
<feature type="domain" description="Cadherin" evidence="10">
    <location>
        <begin position="350"/>
        <end position="435"/>
    </location>
</feature>
<evidence type="ECO:0000256" key="8">
    <source>
        <dbReference type="ARBA" id="ARBA00023180"/>
    </source>
</evidence>
<evidence type="ECO:0000259" key="10">
    <source>
        <dbReference type="PROSITE" id="PS50268"/>
    </source>
</evidence>
<dbReference type="GO" id="GO:0005886">
    <property type="term" value="C:plasma membrane"/>
    <property type="evidence" value="ECO:0007669"/>
    <property type="project" value="InterPro"/>
</dbReference>
<feature type="domain" description="Cadherin" evidence="10">
    <location>
        <begin position="17"/>
        <end position="123"/>
    </location>
</feature>
<dbReference type="GO" id="GO:0007156">
    <property type="term" value="P:homophilic cell adhesion via plasma membrane adhesion molecules"/>
    <property type="evidence" value="ECO:0007669"/>
    <property type="project" value="InterPro"/>
</dbReference>
<dbReference type="PRINTS" id="PR00205">
    <property type="entry name" value="CADHERIN"/>
</dbReference>
<evidence type="ECO:0000256" key="7">
    <source>
        <dbReference type="ARBA" id="ARBA00023136"/>
    </source>
</evidence>
<dbReference type="eggNOG" id="KOG1219">
    <property type="taxonomic scope" value="Eukaryota"/>
</dbReference>
<dbReference type="InterPro" id="IPR002126">
    <property type="entry name" value="Cadherin-like_dom"/>
</dbReference>
<dbReference type="InterPro" id="IPR015919">
    <property type="entry name" value="Cadherin-like_sf"/>
</dbReference>
<dbReference type="InterPro" id="IPR020894">
    <property type="entry name" value="Cadherin_CS"/>
</dbReference>
<evidence type="ECO:0000256" key="1">
    <source>
        <dbReference type="ARBA" id="ARBA00004167"/>
    </source>
</evidence>
<evidence type="ECO:0000256" key="2">
    <source>
        <dbReference type="ARBA" id="ARBA00022692"/>
    </source>
</evidence>
<comment type="subcellular location">
    <subcellularLocation>
        <location evidence="1">Membrane</location>
        <topology evidence="1">Single-pass membrane protein</topology>
    </subcellularLocation>
</comment>
<name>C3YE37_BRAFL</name>
<dbReference type="Gene3D" id="2.60.40.60">
    <property type="entry name" value="Cadherins"/>
    <property type="match status" value="6"/>
</dbReference>
<dbReference type="PANTHER" id="PTHR24028:SF263">
    <property type="entry name" value="CADHERIN-RELATED FAMILY MEMBER 1"/>
    <property type="match status" value="1"/>
</dbReference>
<evidence type="ECO:0000256" key="4">
    <source>
        <dbReference type="ARBA" id="ARBA00022737"/>
    </source>
</evidence>
<keyword evidence="4" id="KW-0677">Repeat</keyword>
<proteinExistence type="predicted"/>
<keyword evidence="6" id="KW-1133">Transmembrane helix</keyword>
<dbReference type="EMBL" id="GG666505">
    <property type="protein sequence ID" value="EEN61345.1"/>
    <property type="molecule type" value="Genomic_DNA"/>
</dbReference>
<dbReference type="PROSITE" id="PS50268">
    <property type="entry name" value="CADHERIN_2"/>
    <property type="match status" value="5"/>
</dbReference>
<dbReference type="FunFam" id="2.60.40.60:FF:000015">
    <property type="entry name" value="FAT atypical cadherin 1"/>
    <property type="match status" value="2"/>
</dbReference>
<accession>C3YE37</accession>
<sequence>VEIMVVDVNDNPPVFAADLKTTLYIRDQTPVDTILAVASAQDADAGPNADVTYSIPSFTESEYFAIDSDGVVTTRRDLDREDTSVYHLTVVARDNPSDESLRMESRTTVTISVLDINDNRPTFIGASPLEMFLFENETVDTVVASVEAVDPDEGTNGNVFYEIRSGAEGRFTVNPRTGEVKIAGKLDRETKDFYQMEIFASDGGNTPEVSNGFYLNIRVEDVNDNVPTFTTPAYLLTVQEETETGTIVGNITAEDIDIGPNAQIKYMFTEAVQHFAIDETTGTLTVLSILDFDNATYPKISRFKVQASDGTFSSTVDVQVSLVDINDNAPSYRVDRYEVTLLFVAFPAIVTAVDATDKDSGTNAEISYNFTDERSGLPFRIDTSGSITVLTSLDRELVDTYTLTILAEDMGVPSLNGTCTVHVRVLDINDNAPTFADSAYRTDLPEDANKAQLNITVSASDDDAGTNAEIGFVLQGEGSNLFSIDDVSGVVTLTGRLDYEKKSNYDLTITAMDNGHPSRTDSVRLTIEVTDVNDNAPIFDRDDYNSSTHRGLPTTEVLVTVSANDRDSGVN</sequence>